<dbReference type="RefSeq" id="WP_271713054.1">
    <property type="nucleotide sequence ID" value="NZ_AP024169.1"/>
</dbReference>
<reference evidence="1 2" key="1">
    <citation type="submission" date="2020-11" db="EMBL/GenBank/DDBJ databases">
        <title>Draft genome sequencing of a Lachnospiraceae strain isolated from anoxic soil subjected to BSD treatment.</title>
        <authorList>
            <person name="Uek A."/>
            <person name="Tonouchi A."/>
        </authorList>
    </citation>
    <scope>NUCLEOTIDE SEQUENCE [LARGE SCALE GENOMIC DNA]</scope>
    <source>
        <strain evidence="1 2">TB5</strain>
    </source>
</reference>
<dbReference type="Proteomes" id="UP000595897">
    <property type="component" value="Chromosome"/>
</dbReference>
<dbReference type="Pfam" id="PF16895">
    <property type="entry name" value="DUF5085"/>
    <property type="match status" value="1"/>
</dbReference>
<dbReference type="InterPro" id="IPR031664">
    <property type="entry name" value="DUF5085"/>
</dbReference>
<dbReference type="AlphaFoldDB" id="A0A7R7ENY1"/>
<dbReference type="InterPro" id="IPR011256">
    <property type="entry name" value="Reg_factor_effector_dom_sf"/>
</dbReference>
<evidence type="ECO:0000313" key="1">
    <source>
        <dbReference type="EMBL" id="BCN31967.1"/>
    </source>
</evidence>
<name>A0A7R7ENY1_9FIRM</name>
<dbReference type="KEGG" id="ahb:bsdtb5_32620"/>
<organism evidence="1 2">
    <name type="scientific">Anaeromicropila herbilytica</name>
    <dbReference type="NCBI Taxonomy" id="2785025"/>
    <lineage>
        <taxon>Bacteria</taxon>
        <taxon>Bacillati</taxon>
        <taxon>Bacillota</taxon>
        <taxon>Clostridia</taxon>
        <taxon>Lachnospirales</taxon>
        <taxon>Lachnospiraceae</taxon>
        <taxon>Anaeromicropila</taxon>
    </lineage>
</organism>
<gene>
    <name evidence="1" type="ORF">bsdtb5_32620</name>
</gene>
<dbReference type="EMBL" id="AP024169">
    <property type="protein sequence ID" value="BCN31967.1"/>
    <property type="molecule type" value="Genomic_DNA"/>
</dbReference>
<accession>A0A7R7ENY1</accession>
<sequence length="147" mass="17162">MKIKRGSLILHHVISVKEICESNEWMNASKELRNAIIRNGLYPTGPMIYQMRNIKESDKKEFTLFIPVNAPINMEENEKFFYLDTLSFEDGLTYRHSDMDEDFEDSYELLKMTAQSIGVELEETFYNIYLPVFGGSIVDIYAPIIKM</sequence>
<protein>
    <recommendedName>
        <fullName evidence="3">DUF5085 domain-containing protein</fullName>
    </recommendedName>
</protein>
<evidence type="ECO:0008006" key="3">
    <source>
        <dbReference type="Google" id="ProtNLM"/>
    </source>
</evidence>
<proteinExistence type="predicted"/>
<evidence type="ECO:0000313" key="2">
    <source>
        <dbReference type="Proteomes" id="UP000595897"/>
    </source>
</evidence>
<keyword evidence="2" id="KW-1185">Reference proteome</keyword>
<dbReference type="Gene3D" id="3.20.80.10">
    <property type="entry name" value="Regulatory factor, effector binding domain"/>
    <property type="match status" value="1"/>
</dbReference>